<dbReference type="EMBL" id="PYMA01000002">
    <property type="protein sequence ID" value="PSW21115.1"/>
    <property type="molecule type" value="Genomic_DNA"/>
</dbReference>
<comment type="caution">
    <text evidence="3">The sequence shown here is derived from an EMBL/GenBank/DDBJ whole genome shotgun (WGS) entry which is preliminary data.</text>
</comment>
<sequence length="410" mass="46067">MLLAALLSGCGSTSGNESSAPNEVNSETTLQTAQKIHLQWRDTLINAEALRIYSPERYNTMMVSWQKADSLFKEIQQTPDMALQSASLFSSTTYIDRFYEDITVVENNHKELEYLKRVADEVLAPSITQIAYLNSVDASQHYRSEFVRLNRFYAKLFSLIARGQISDAKEEQNEFLSRAHSLEIRVIKRIYIMPQEEALRELRRNDVRYYAPLSYAKVEAEIAGGKALIDNSPRAFDAINQTVSAIKFELAHAEHIAQEVKSLRDRSRDEYESFFLEMEGQLLNISLALKDEDLRDVPLAQQAKLIEEAIIVARRQHDSTSKQLARSETNDQLDILQTLISQQNEQIALLKSQLKQLTEAKVAPPVTVPSAQALEPLPDVAAGGKGEVNSAEPTAPSEQQEQALAEALAQ</sequence>
<feature type="coiled-coil region" evidence="1">
    <location>
        <begin position="326"/>
        <end position="360"/>
    </location>
</feature>
<reference evidence="3 4" key="1">
    <citation type="submission" date="2018-01" db="EMBL/GenBank/DDBJ databases">
        <title>Whole genome sequencing of Histamine producing bacteria.</title>
        <authorList>
            <person name="Butler K."/>
        </authorList>
    </citation>
    <scope>NUCLEOTIDE SEQUENCE [LARGE SCALE GENOMIC DNA]</scope>
    <source>
        <strain evidence="3 4">DSM 100436</strain>
    </source>
</reference>
<evidence type="ECO:0008006" key="5">
    <source>
        <dbReference type="Google" id="ProtNLM"/>
    </source>
</evidence>
<protein>
    <recommendedName>
        <fullName evidence="5">ATPase</fullName>
    </recommendedName>
</protein>
<gene>
    <name evidence="3" type="ORF">C9I98_03970</name>
</gene>
<accession>A0A2T3NXV3</accession>
<feature type="region of interest" description="Disordered" evidence="2">
    <location>
        <begin position="8"/>
        <end position="27"/>
    </location>
</feature>
<evidence type="ECO:0000256" key="1">
    <source>
        <dbReference type="SAM" id="Coils"/>
    </source>
</evidence>
<dbReference type="OrthoDB" id="5901624at2"/>
<dbReference type="AlphaFoldDB" id="A0A2T3NXV3"/>
<name>A0A2T3NXV3_9GAMM</name>
<keyword evidence="4" id="KW-1185">Reference proteome</keyword>
<feature type="region of interest" description="Disordered" evidence="2">
    <location>
        <begin position="367"/>
        <end position="410"/>
    </location>
</feature>
<evidence type="ECO:0000256" key="2">
    <source>
        <dbReference type="SAM" id="MobiDB-lite"/>
    </source>
</evidence>
<feature type="compositionally biased region" description="Low complexity" evidence="2">
    <location>
        <begin position="398"/>
        <end position="410"/>
    </location>
</feature>
<evidence type="ECO:0000313" key="4">
    <source>
        <dbReference type="Proteomes" id="UP000241771"/>
    </source>
</evidence>
<organism evidence="3 4">
    <name type="scientific">Photobacterium sanctipauli</name>
    <dbReference type="NCBI Taxonomy" id="1342794"/>
    <lineage>
        <taxon>Bacteria</taxon>
        <taxon>Pseudomonadati</taxon>
        <taxon>Pseudomonadota</taxon>
        <taxon>Gammaproteobacteria</taxon>
        <taxon>Vibrionales</taxon>
        <taxon>Vibrionaceae</taxon>
        <taxon>Photobacterium</taxon>
    </lineage>
</organism>
<dbReference type="Proteomes" id="UP000241771">
    <property type="component" value="Unassembled WGS sequence"/>
</dbReference>
<feature type="compositionally biased region" description="Polar residues" evidence="2">
    <location>
        <begin position="10"/>
        <end position="27"/>
    </location>
</feature>
<proteinExistence type="predicted"/>
<dbReference type="RefSeq" id="WP_051902081.1">
    <property type="nucleotide sequence ID" value="NZ_JGVO01000255.1"/>
</dbReference>
<evidence type="ECO:0000313" key="3">
    <source>
        <dbReference type="EMBL" id="PSW21115.1"/>
    </source>
</evidence>
<keyword evidence="1" id="KW-0175">Coiled coil</keyword>